<dbReference type="AlphaFoldDB" id="A0A3S4CDI7"/>
<feature type="domain" description="BioF2-like acetyltransferase" evidence="1">
    <location>
        <begin position="199"/>
        <end position="347"/>
    </location>
</feature>
<reference evidence="2 3" key="1">
    <citation type="submission" date="2018-12" db="EMBL/GenBank/DDBJ databases">
        <authorList>
            <person name="Criscuolo A."/>
        </authorList>
    </citation>
    <scope>NUCLEOTIDE SEQUENCE [LARGE SCALE GENOMIC DNA]</scope>
    <source>
        <strain evidence="2">ACIP1116281</strain>
    </source>
</reference>
<dbReference type="Gene3D" id="3.40.630.30">
    <property type="match status" value="1"/>
</dbReference>
<dbReference type="EMBL" id="UZWD01000023">
    <property type="protein sequence ID" value="VDS04709.1"/>
    <property type="molecule type" value="Genomic_DNA"/>
</dbReference>
<sequence length="415" mass="45886">MHAQSQPLATSAAEMGSTSAVATAAPAAMRCEIDVTVTHEIEDVEAVWRTLSTQSIESPGQSYDFIRLWVRNRRLAPESQRYVVGKVDGQPVALLPLHRKRVQGVAVFTWFPGANVGCYAPVADYERLASLGAPGRAALWKAMTAALKGADLLYLRSIPVEAGGHAGLFDELGSTLAVETLYRAQFSSWEECDREQRSKSRRKHDRQQGDRLAALGEVAFEEVTGEAARREAIDVMFRQRSARFHAQGIRDIFVYDKLIGFYQDAALPGSGIDVRVHALRLNGDIVAVRYNVVHGDRMFCLISSMSDDPHIQSGSPGKQCLLRVMQTVFDSGFTVFDMGSGFTDEKRHWCNVQMPLRQHYIGLNSRGAAIAHVHRGLQKARARAKANPTIKTALRTLRQLVDKLRGRQSAGSDQL</sequence>
<dbReference type="Pfam" id="PF13480">
    <property type="entry name" value="Acetyltransf_6"/>
    <property type="match status" value="1"/>
</dbReference>
<gene>
    <name evidence="2" type="ORF">DEVEQU_01848</name>
</gene>
<evidence type="ECO:0000313" key="3">
    <source>
        <dbReference type="Proteomes" id="UP000268844"/>
    </source>
</evidence>
<evidence type="ECO:0000259" key="1">
    <source>
        <dbReference type="Pfam" id="PF13480"/>
    </source>
</evidence>
<keyword evidence="3" id="KW-1185">Reference proteome</keyword>
<name>A0A3S4CDI7_9HYPH</name>
<evidence type="ECO:0000313" key="2">
    <source>
        <dbReference type="EMBL" id="VDS04709.1"/>
    </source>
</evidence>
<organism evidence="2 3">
    <name type="scientific">Devosia equisanguinis</name>
    <dbReference type="NCBI Taxonomy" id="2490941"/>
    <lineage>
        <taxon>Bacteria</taxon>
        <taxon>Pseudomonadati</taxon>
        <taxon>Pseudomonadota</taxon>
        <taxon>Alphaproteobacteria</taxon>
        <taxon>Hyphomicrobiales</taxon>
        <taxon>Devosiaceae</taxon>
        <taxon>Devosia</taxon>
    </lineage>
</organism>
<dbReference type="SUPFAM" id="SSF55729">
    <property type="entry name" value="Acyl-CoA N-acyltransferases (Nat)"/>
    <property type="match status" value="1"/>
</dbReference>
<dbReference type="InterPro" id="IPR038740">
    <property type="entry name" value="BioF2-like_GNAT_dom"/>
</dbReference>
<proteinExistence type="predicted"/>
<dbReference type="InterPro" id="IPR016181">
    <property type="entry name" value="Acyl_CoA_acyltransferase"/>
</dbReference>
<dbReference type="Proteomes" id="UP000268844">
    <property type="component" value="Unassembled WGS sequence"/>
</dbReference>
<protein>
    <recommendedName>
        <fullName evidence="1">BioF2-like acetyltransferase domain-containing protein</fullName>
    </recommendedName>
</protein>
<accession>A0A3S4CDI7</accession>